<dbReference type="InterPro" id="IPR008920">
    <property type="entry name" value="TF_FadR/GntR_C"/>
</dbReference>
<evidence type="ECO:0000256" key="2">
    <source>
        <dbReference type="ARBA" id="ARBA00023125"/>
    </source>
</evidence>
<name>A0A6L7GVN0_9ACTN</name>
<dbReference type="Pfam" id="PF00392">
    <property type="entry name" value="GntR"/>
    <property type="match status" value="1"/>
</dbReference>
<dbReference type="GO" id="GO:0003677">
    <property type="term" value="F:DNA binding"/>
    <property type="evidence" value="ECO:0007669"/>
    <property type="project" value="UniProtKB-KW"/>
</dbReference>
<evidence type="ECO:0000256" key="1">
    <source>
        <dbReference type="ARBA" id="ARBA00023015"/>
    </source>
</evidence>
<dbReference type="InterPro" id="IPR036388">
    <property type="entry name" value="WH-like_DNA-bd_sf"/>
</dbReference>
<feature type="domain" description="HTH gntR-type" evidence="4">
    <location>
        <begin position="13"/>
        <end position="83"/>
    </location>
</feature>
<dbReference type="Gene3D" id="1.20.120.530">
    <property type="entry name" value="GntR ligand-binding domain-like"/>
    <property type="match status" value="1"/>
</dbReference>
<dbReference type="RefSeq" id="WP_160903677.1">
    <property type="nucleotide sequence ID" value="NZ_WMBR01000005.1"/>
</dbReference>
<keyword evidence="1" id="KW-0805">Transcription regulation</keyword>
<dbReference type="Proteomes" id="UP000475545">
    <property type="component" value="Unassembled WGS sequence"/>
</dbReference>
<accession>A0A6L7GVN0</accession>
<sequence length="249" mass="27476">MSVTPPTRARRGVKLAEQLAQEIVAQISQSGMKAGDRLQSELLMAQQRGVSRASLREALRILEVHGLITIRTGPNGGPELAELTARDFSRMATLHFNAAGVTFRELLEARVVLEPRMAELAAVNRTPQQMLALRSNVREHRRADDLVELVRYAHDFHELVADMAGTDNRALSLMTASIHGIFDVYLHRGRSVEAMQSTAGVHAEISDAIEEGDAERAASLMESHMQASADTFERENPTLIDQTVSWLST</sequence>
<reference evidence="5 6" key="1">
    <citation type="submission" date="2019-11" db="EMBL/GenBank/DDBJ databases">
        <title>Gordonia sp. nov., a novel actinobacterium isolated from mangrove soil in Hainan.</title>
        <authorList>
            <person name="Huang X."/>
            <person name="Xie Y."/>
            <person name="Chu X."/>
            <person name="Xiao K."/>
        </authorList>
    </citation>
    <scope>NUCLEOTIDE SEQUENCE [LARGE SCALE GENOMIC DNA]</scope>
    <source>
        <strain evidence="5 6">HNM0687</strain>
    </source>
</reference>
<keyword evidence="6" id="KW-1185">Reference proteome</keyword>
<keyword evidence="2" id="KW-0238">DNA-binding</keyword>
<dbReference type="SUPFAM" id="SSF46785">
    <property type="entry name" value="Winged helix' DNA-binding domain"/>
    <property type="match status" value="1"/>
</dbReference>
<dbReference type="PRINTS" id="PR00035">
    <property type="entry name" value="HTHGNTR"/>
</dbReference>
<dbReference type="Gene3D" id="1.10.10.10">
    <property type="entry name" value="Winged helix-like DNA-binding domain superfamily/Winged helix DNA-binding domain"/>
    <property type="match status" value="1"/>
</dbReference>
<evidence type="ECO:0000313" key="6">
    <source>
        <dbReference type="Proteomes" id="UP000475545"/>
    </source>
</evidence>
<comment type="caution">
    <text evidence="5">The sequence shown here is derived from an EMBL/GenBank/DDBJ whole genome shotgun (WGS) entry which is preliminary data.</text>
</comment>
<dbReference type="GO" id="GO:0003700">
    <property type="term" value="F:DNA-binding transcription factor activity"/>
    <property type="evidence" value="ECO:0007669"/>
    <property type="project" value="InterPro"/>
</dbReference>
<protein>
    <submittedName>
        <fullName evidence="5">FCD domain-containing protein</fullName>
    </submittedName>
</protein>
<dbReference type="InterPro" id="IPR011711">
    <property type="entry name" value="GntR_C"/>
</dbReference>
<evidence type="ECO:0000259" key="4">
    <source>
        <dbReference type="PROSITE" id="PS50949"/>
    </source>
</evidence>
<dbReference type="AlphaFoldDB" id="A0A6L7GVN0"/>
<dbReference type="PANTHER" id="PTHR43537:SF24">
    <property type="entry name" value="GLUCONATE OPERON TRANSCRIPTIONAL REPRESSOR"/>
    <property type="match status" value="1"/>
</dbReference>
<dbReference type="InterPro" id="IPR000524">
    <property type="entry name" value="Tscrpt_reg_HTH_GntR"/>
</dbReference>
<proteinExistence type="predicted"/>
<dbReference type="EMBL" id="WMBR01000005">
    <property type="protein sequence ID" value="MXP23527.1"/>
    <property type="molecule type" value="Genomic_DNA"/>
</dbReference>
<dbReference type="SMART" id="SM00895">
    <property type="entry name" value="FCD"/>
    <property type="match status" value="1"/>
</dbReference>
<dbReference type="SUPFAM" id="SSF48008">
    <property type="entry name" value="GntR ligand-binding domain-like"/>
    <property type="match status" value="1"/>
</dbReference>
<gene>
    <name evidence="5" type="ORF">GIY30_19495</name>
</gene>
<evidence type="ECO:0000256" key="3">
    <source>
        <dbReference type="ARBA" id="ARBA00023163"/>
    </source>
</evidence>
<evidence type="ECO:0000313" key="5">
    <source>
        <dbReference type="EMBL" id="MXP23527.1"/>
    </source>
</evidence>
<keyword evidence="3" id="KW-0804">Transcription</keyword>
<dbReference type="InterPro" id="IPR036390">
    <property type="entry name" value="WH_DNA-bd_sf"/>
</dbReference>
<organism evidence="5 6">
    <name type="scientific">Gordonia mangrovi</name>
    <dbReference type="NCBI Taxonomy" id="2665643"/>
    <lineage>
        <taxon>Bacteria</taxon>
        <taxon>Bacillati</taxon>
        <taxon>Actinomycetota</taxon>
        <taxon>Actinomycetes</taxon>
        <taxon>Mycobacteriales</taxon>
        <taxon>Gordoniaceae</taxon>
        <taxon>Gordonia</taxon>
    </lineage>
</organism>
<dbReference type="Pfam" id="PF07729">
    <property type="entry name" value="FCD"/>
    <property type="match status" value="1"/>
</dbReference>
<dbReference type="PROSITE" id="PS50949">
    <property type="entry name" value="HTH_GNTR"/>
    <property type="match status" value="1"/>
</dbReference>
<dbReference type="SMART" id="SM00345">
    <property type="entry name" value="HTH_GNTR"/>
    <property type="match status" value="1"/>
</dbReference>
<dbReference type="PANTHER" id="PTHR43537">
    <property type="entry name" value="TRANSCRIPTIONAL REGULATOR, GNTR FAMILY"/>
    <property type="match status" value="1"/>
</dbReference>